<accession>V6KS35</accession>
<dbReference type="GO" id="GO:0016530">
    <property type="term" value="F:metallochaperone activity"/>
    <property type="evidence" value="ECO:0007669"/>
    <property type="project" value="TreeGrafter"/>
</dbReference>
<sequence>MSQVHRVVHQAAALLLGYPDEDWPERRARVTEALASLPAPETRPLLAFCRATADVSLLELGARYVTTFDRSRRRTLHLTHYTDGDTRRRGATLAALKARYRRHGWEPADGELPDHLPALLEFAARCPAPGRALLREHSGALDLLARGLAAHHSPYLDVVRAVRATLPATPPASLPAPDRPAPVPYPLPHAPGDEGVRR</sequence>
<dbReference type="HOGENOM" id="CLU_084469_1_0_11"/>
<gene>
    <name evidence="3" type="ORF">M878_08130</name>
</gene>
<dbReference type="GO" id="GO:0051082">
    <property type="term" value="F:unfolded protein binding"/>
    <property type="evidence" value="ECO:0007669"/>
    <property type="project" value="InterPro"/>
</dbReference>
<dbReference type="PATRIC" id="fig|1352936.5.peg.1731"/>
<evidence type="ECO:0000313" key="3">
    <source>
        <dbReference type="EMBL" id="EST34947.1"/>
    </source>
</evidence>
<organism evidence="3 4">
    <name type="scientific">Streptomyces roseochromogenus subsp. oscitans DS 12.976</name>
    <dbReference type="NCBI Taxonomy" id="1352936"/>
    <lineage>
        <taxon>Bacteria</taxon>
        <taxon>Bacillati</taxon>
        <taxon>Actinomycetota</taxon>
        <taxon>Actinomycetes</taxon>
        <taxon>Kitasatosporales</taxon>
        <taxon>Streptomycetaceae</taxon>
        <taxon>Streptomyces</taxon>
    </lineage>
</organism>
<comment type="caution">
    <text evidence="3">The sequence shown here is derived from an EMBL/GenBank/DDBJ whole genome shotgun (WGS) entry which is preliminary data.</text>
</comment>
<proteinExistence type="predicted"/>
<evidence type="ECO:0000256" key="1">
    <source>
        <dbReference type="ARBA" id="ARBA00023063"/>
    </source>
</evidence>
<dbReference type="GO" id="GO:0042128">
    <property type="term" value="P:nitrate assimilation"/>
    <property type="evidence" value="ECO:0007669"/>
    <property type="project" value="UniProtKB-KW"/>
</dbReference>
<dbReference type="Gene3D" id="1.10.3480.10">
    <property type="entry name" value="TorD-like"/>
    <property type="match status" value="1"/>
</dbReference>
<feature type="compositionally biased region" description="Pro residues" evidence="2">
    <location>
        <begin position="169"/>
        <end position="189"/>
    </location>
</feature>
<evidence type="ECO:0000256" key="2">
    <source>
        <dbReference type="SAM" id="MobiDB-lite"/>
    </source>
</evidence>
<evidence type="ECO:0008006" key="5">
    <source>
        <dbReference type="Google" id="ProtNLM"/>
    </source>
</evidence>
<dbReference type="STRING" id="1352936.M878_08130"/>
<dbReference type="AlphaFoldDB" id="V6KS35"/>
<dbReference type="EMBL" id="AWQX01000065">
    <property type="protein sequence ID" value="EST34947.1"/>
    <property type="molecule type" value="Genomic_DNA"/>
</dbReference>
<name>V6KS35_STRRC</name>
<dbReference type="NCBIfam" id="TIGR00684">
    <property type="entry name" value="narJ"/>
    <property type="match status" value="1"/>
</dbReference>
<dbReference type="Proteomes" id="UP000017984">
    <property type="component" value="Chromosome"/>
</dbReference>
<reference evidence="3 4" key="1">
    <citation type="journal article" date="2014" name="Genome Announc.">
        <title>Draft Genome Sequence of Streptomyces roseochromogenes subsp. oscitans DS 12.976, Producer of the Aminocoumarin Antibiotic Clorobiocin.</title>
        <authorList>
            <person name="Ruckert C."/>
            <person name="Kalinowski J."/>
            <person name="Heide L."/>
            <person name="Apel A.K."/>
        </authorList>
    </citation>
    <scope>NUCLEOTIDE SEQUENCE [LARGE SCALE GENOMIC DNA]</scope>
    <source>
        <strain evidence="3 4">DS 12.976</strain>
    </source>
</reference>
<dbReference type="GO" id="GO:0051131">
    <property type="term" value="P:chaperone-mediated protein complex assembly"/>
    <property type="evidence" value="ECO:0007669"/>
    <property type="project" value="InterPro"/>
</dbReference>
<dbReference type="PANTHER" id="PTHR43680">
    <property type="entry name" value="NITRATE REDUCTASE MOLYBDENUM COFACTOR ASSEMBLY CHAPERONE"/>
    <property type="match status" value="1"/>
</dbReference>
<dbReference type="RefSeq" id="WP_023545614.1">
    <property type="nucleotide sequence ID" value="NZ_CM002285.1"/>
</dbReference>
<keyword evidence="4" id="KW-1185">Reference proteome</keyword>
<dbReference type="InterPro" id="IPR020945">
    <property type="entry name" value="DMSO/NO3_reduct_chaperone"/>
</dbReference>
<dbReference type="PANTHER" id="PTHR43680:SF2">
    <property type="entry name" value="NITRATE REDUCTASE MOLYBDENUM COFACTOR ASSEMBLY CHAPERONE NARJ"/>
    <property type="match status" value="1"/>
</dbReference>
<keyword evidence="1" id="KW-0534">Nitrate assimilation</keyword>
<dbReference type="SUPFAM" id="SSF89155">
    <property type="entry name" value="TorD-like"/>
    <property type="match status" value="1"/>
</dbReference>
<evidence type="ECO:0000313" key="4">
    <source>
        <dbReference type="Proteomes" id="UP000017984"/>
    </source>
</evidence>
<dbReference type="InterPro" id="IPR003765">
    <property type="entry name" value="NO3_reductase_chaperone_NarJ"/>
</dbReference>
<feature type="region of interest" description="Disordered" evidence="2">
    <location>
        <begin position="169"/>
        <end position="198"/>
    </location>
</feature>
<protein>
    <recommendedName>
        <fullName evidence="5">Nitrate reductase</fullName>
    </recommendedName>
</protein>
<dbReference type="Pfam" id="PF02613">
    <property type="entry name" value="Nitrate_red_del"/>
    <property type="match status" value="1"/>
</dbReference>
<dbReference type="InterPro" id="IPR036411">
    <property type="entry name" value="TorD-like_sf"/>
</dbReference>
<dbReference type="OrthoDB" id="4307003at2"/>